<organism evidence="4 5">
    <name type="scientific">Ruegeria atlantica</name>
    <dbReference type="NCBI Taxonomy" id="81569"/>
    <lineage>
        <taxon>Bacteria</taxon>
        <taxon>Pseudomonadati</taxon>
        <taxon>Pseudomonadota</taxon>
        <taxon>Alphaproteobacteria</taxon>
        <taxon>Rhodobacterales</taxon>
        <taxon>Roseobacteraceae</taxon>
        <taxon>Ruegeria</taxon>
    </lineage>
</organism>
<dbReference type="Proteomes" id="UP000050786">
    <property type="component" value="Unassembled WGS sequence"/>
</dbReference>
<evidence type="ECO:0000313" key="4">
    <source>
        <dbReference type="EMBL" id="CUH43494.1"/>
    </source>
</evidence>
<dbReference type="InterPro" id="IPR044087">
    <property type="entry name" value="NahD-like"/>
</dbReference>
<dbReference type="EMBL" id="CYPS01000036">
    <property type="protein sequence ID" value="CUH43494.1"/>
    <property type="molecule type" value="Genomic_DNA"/>
</dbReference>
<feature type="active site" description="Nucleophile" evidence="2">
    <location>
        <position position="13"/>
    </location>
</feature>
<dbReference type="GO" id="GO:0018845">
    <property type="term" value="F:2-hydroxychromene-2-carboxylate isomerase activity"/>
    <property type="evidence" value="ECO:0007669"/>
    <property type="project" value="UniProtKB-UniRule"/>
</dbReference>
<protein>
    <recommendedName>
        <fullName evidence="1">2-hydroxychromene-2-carboxylate isomerase</fullName>
        <ecNumber evidence="1">5.99.1.4</ecNumber>
    </recommendedName>
</protein>
<dbReference type="GO" id="GO:0004602">
    <property type="term" value="F:glutathione peroxidase activity"/>
    <property type="evidence" value="ECO:0007669"/>
    <property type="project" value="TreeGrafter"/>
</dbReference>
<accession>A0A0P1E676</accession>
<dbReference type="CDD" id="cd03022">
    <property type="entry name" value="DsbA_HCCA_Iso"/>
    <property type="match status" value="1"/>
</dbReference>
<feature type="domain" description="DSBA-like thioredoxin" evidence="3">
    <location>
        <begin position="5"/>
        <end position="189"/>
    </location>
</feature>
<proteinExistence type="inferred from homology"/>
<dbReference type="InterPro" id="IPR036249">
    <property type="entry name" value="Thioredoxin-like_sf"/>
</dbReference>
<reference evidence="5" key="1">
    <citation type="submission" date="2015-09" db="EMBL/GenBank/DDBJ databases">
        <authorList>
            <person name="Rodrigo-Torres L."/>
            <person name="Arahal D.R."/>
        </authorList>
    </citation>
    <scope>NUCLEOTIDE SEQUENCE [LARGE SCALE GENOMIC DNA]</scope>
    <source>
        <strain evidence="5">CECT 4293</strain>
    </source>
</reference>
<dbReference type="Pfam" id="PF01323">
    <property type="entry name" value="DSBA"/>
    <property type="match status" value="1"/>
</dbReference>
<dbReference type="RefSeq" id="WP_058273505.1">
    <property type="nucleotide sequence ID" value="NZ_CYPS01000036.1"/>
</dbReference>
<dbReference type="AlphaFoldDB" id="A0A0P1E676"/>
<keyword evidence="1 4" id="KW-0413">Isomerase</keyword>
<dbReference type="InterPro" id="IPR051924">
    <property type="entry name" value="GST_Kappa/NadH"/>
</dbReference>
<comment type="similarity">
    <text evidence="1">Belongs to the GST superfamily. NadH family.</text>
</comment>
<comment type="catalytic activity">
    <reaction evidence="1">
        <text>2-hydroxychromene-2-carboxylate = (3E)-4-(2-hydroxyphenyl)-2-oxobut-3-enoate</text>
        <dbReference type="Rhea" id="RHEA:27401"/>
        <dbReference type="ChEBI" id="CHEBI:59350"/>
        <dbReference type="ChEBI" id="CHEBI:59353"/>
        <dbReference type="EC" id="5.99.1.4"/>
    </reaction>
</comment>
<gene>
    <name evidence="4" type="primary">nahD_3</name>
    <name evidence="4" type="ORF">RUM4293_02389</name>
</gene>
<sequence length="197" mass="22420">MQRRIQFWFEFASTYSYLTAMRIEQAAAQQDVVVEWHPFLLGPIFAAQGWNNSPFNIYPAKGRYMWRDMERLAAQRGLPFRQPDPFPQNGLKAARLTLAIEDKTNRARFVRAVYTAEFARGQNVSDDAVLVDCLKSTGLPDDLLDRTQDPEIKSDLIEQTKTAQAKGLFGAPSFLVGDELYWGDDRLDDAIRLAANI</sequence>
<evidence type="ECO:0000256" key="1">
    <source>
        <dbReference type="PIRNR" id="PIRNR006386"/>
    </source>
</evidence>
<dbReference type="PANTHER" id="PTHR42943">
    <property type="entry name" value="GLUTATHIONE S-TRANSFERASE KAPPA"/>
    <property type="match status" value="1"/>
</dbReference>
<keyword evidence="5" id="KW-1185">Reference proteome</keyword>
<dbReference type="InterPro" id="IPR001853">
    <property type="entry name" value="DSBA-like_thioredoxin_dom"/>
</dbReference>
<dbReference type="PIRSF" id="PIRSF006386">
    <property type="entry name" value="HCCAis_GSTk"/>
    <property type="match status" value="1"/>
</dbReference>
<dbReference type="GO" id="GO:0004364">
    <property type="term" value="F:glutathione transferase activity"/>
    <property type="evidence" value="ECO:0007669"/>
    <property type="project" value="TreeGrafter"/>
</dbReference>
<dbReference type="Gene3D" id="3.40.30.10">
    <property type="entry name" value="Glutaredoxin"/>
    <property type="match status" value="1"/>
</dbReference>
<name>A0A0P1E676_9RHOB</name>
<evidence type="ECO:0000256" key="2">
    <source>
        <dbReference type="PIRSR" id="PIRSR006386-1"/>
    </source>
</evidence>
<evidence type="ECO:0000313" key="5">
    <source>
        <dbReference type="Proteomes" id="UP000050786"/>
    </source>
</evidence>
<dbReference type="GO" id="GO:1901170">
    <property type="term" value="P:naphthalene catabolic process"/>
    <property type="evidence" value="ECO:0007669"/>
    <property type="project" value="InterPro"/>
</dbReference>
<evidence type="ECO:0000259" key="3">
    <source>
        <dbReference type="Pfam" id="PF01323"/>
    </source>
</evidence>
<dbReference type="PANTHER" id="PTHR42943:SF2">
    <property type="entry name" value="GLUTATHIONE S-TRANSFERASE KAPPA 1"/>
    <property type="match status" value="1"/>
</dbReference>
<dbReference type="SUPFAM" id="SSF52833">
    <property type="entry name" value="Thioredoxin-like"/>
    <property type="match status" value="1"/>
</dbReference>
<dbReference type="EC" id="5.99.1.4" evidence="1"/>
<dbReference type="GO" id="GO:0006749">
    <property type="term" value="P:glutathione metabolic process"/>
    <property type="evidence" value="ECO:0007669"/>
    <property type="project" value="TreeGrafter"/>
</dbReference>
<dbReference type="InterPro" id="IPR014440">
    <property type="entry name" value="HCCAis_GSTk"/>
</dbReference>